<proteinExistence type="inferred from homology"/>
<feature type="transmembrane region" description="Helical" evidence="20">
    <location>
        <begin position="301"/>
        <end position="319"/>
    </location>
</feature>
<feature type="transmembrane region" description="Helical" evidence="20">
    <location>
        <begin position="155"/>
        <end position="172"/>
    </location>
</feature>
<dbReference type="OrthoDB" id="9799199at2"/>
<keyword evidence="22" id="KW-1185">Reference proteome</keyword>
<dbReference type="PANTHER" id="PTHR46382">
    <property type="entry name" value="PHOSPHATIDATE CYTIDYLYLTRANSFERASE"/>
    <property type="match status" value="1"/>
</dbReference>
<dbReference type="PANTHER" id="PTHR46382:SF1">
    <property type="entry name" value="PHOSPHATIDATE CYTIDYLYLTRANSFERASE"/>
    <property type="match status" value="1"/>
</dbReference>
<keyword evidence="15 20" id="KW-0472">Membrane</keyword>
<comment type="pathway">
    <text evidence="4">Lipid metabolism.</text>
</comment>
<feature type="transmembrane region" description="Helical" evidence="20">
    <location>
        <begin position="179"/>
        <end position="199"/>
    </location>
</feature>
<comment type="subcellular location">
    <subcellularLocation>
        <location evidence="2">Cell membrane</location>
        <topology evidence="2">Multi-pass membrane protein</topology>
    </subcellularLocation>
</comment>
<evidence type="ECO:0000256" key="9">
    <source>
        <dbReference type="ARBA" id="ARBA00022516"/>
    </source>
</evidence>
<dbReference type="InterPro" id="IPR000374">
    <property type="entry name" value="PC_trans"/>
</dbReference>
<dbReference type="RefSeq" id="WP_141866467.1">
    <property type="nucleotide sequence ID" value="NZ_BAABAN010000005.1"/>
</dbReference>
<sequence length="395" mass="41560">MSTPDPKSKKPAPVITHLDGFPDPVRDPDTGMIVPQTRRERRALEAAQASMIAKKAARHQAALDEAETIENMGDDFGSDDLGFGSDPATDVDPEGSTVLTVKQIETEEIPPPKPLPATSAAPKESRAGRNLPAAIGVGLLLLGIAAVGIVWFPVVLAILIAVLVPLGIWELAQVAKTRNIHLALTPGWVAGLGIPAAAWFGGVDAMVFALFGSILLTVFWTAVGEPDNPAGSMATTLLAILWLPFCLSFGITLLQEPGGSVLLITTVLATVASDTFGYLVGATLGKHRMAPKISPKKSWEGFFGSLLGAIVISVLLTHFLLDYDWWVGIIIGTVLMLAATAGDFAASMVKRDFGVKDMGTTLPGHGGVMDRLDSVSFAIPVGYTLFVVVLPLILG</sequence>
<evidence type="ECO:0000256" key="8">
    <source>
        <dbReference type="ARBA" id="ARBA00022475"/>
    </source>
</evidence>
<evidence type="ECO:0000256" key="6">
    <source>
        <dbReference type="ARBA" id="ARBA00012487"/>
    </source>
</evidence>
<dbReference type="EMBL" id="VFOU01000002">
    <property type="protein sequence ID" value="TQL72959.1"/>
    <property type="molecule type" value="Genomic_DNA"/>
</dbReference>
<dbReference type="PROSITE" id="PS01315">
    <property type="entry name" value="CDS"/>
    <property type="match status" value="1"/>
</dbReference>
<dbReference type="UniPathway" id="UPA00557">
    <property type="reaction ID" value="UER00614"/>
</dbReference>
<keyword evidence="9" id="KW-0444">Lipid biosynthesis</keyword>
<evidence type="ECO:0000313" key="21">
    <source>
        <dbReference type="EMBL" id="TQL72959.1"/>
    </source>
</evidence>
<comment type="similarity">
    <text evidence="5 18">Belongs to the CDS family.</text>
</comment>
<gene>
    <name evidence="21" type="ORF">FB556_1632</name>
</gene>
<feature type="transmembrane region" description="Helical" evidence="20">
    <location>
        <begin position="325"/>
        <end position="346"/>
    </location>
</feature>
<evidence type="ECO:0000256" key="1">
    <source>
        <dbReference type="ARBA" id="ARBA00001698"/>
    </source>
</evidence>
<feature type="transmembrane region" description="Helical" evidence="20">
    <location>
        <begin position="235"/>
        <end position="254"/>
    </location>
</feature>
<dbReference type="GO" id="GO:0005886">
    <property type="term" value="C:plasma membrane"/>
    <property type="evidence" value="ECO:0007669"/>
    <property type="project" value="UniProtKB-SubCell"/>
</dbReference>
<name>A0A543AK61_9MICC</name>
<keyword evidence="13 20" id="KW-1133">Transmembrane helix</keyword>
<keyword evidence="14" id="KW-0443">Lipid metabolism</keyword>
<evidence type="ECO:0000256" key="17">
    <source>
        <dbReference type="ARBA" id="ARBA00023264"/>
    </source>
</evidence>
<evidence type="ECO:0000256" key="10">
    <source>
        <dbReference type="ARBA" id="ARBA00022679"/>
    </source>
</evidence>
<dbReference type="EC" id="2.7.7.41" evidence="6 18"/>
<feature type="transmembrane region" description="Helical" evidence="20">
    <location>
        <begin position="205"/>
        <end position="223"/>
    </location>
</feature>
<keyword evidence="16" id="KW-0594">Phospholipid biosynthesis</keyword>
<evidence type="ECO:0000256" key="14">
    <source>
        <dbReference type="ARBA" id="ARBA00023098"/>
    </source>
</evidence>
<dbReference type="GO" id="GO:0004605">
    <property type="term" value="F:phosphatidate cytidylyltransferase activity"/>
    <property type="evidence" value="ECO:0007669"/>
    <property type="project" value="UniProtKB-EC"/>
</dbReference>
<evidence type="ECO:0000256" key="19">
    <source>
        <dbReference type="SAM" id="MobiDB-lite"/>
    </source>
</evidence>
<accession>A0A543AK61</accession>
<protein>
    <recommendedName>
        <fullName evidence="7 18">Phosphatidate cytidylyltransferase</fullName>
        <ecNumber evidence="6 18">2.7.7.41</ecNumber>
    </recommendedName>
</protein>
<comment type="catalytic activity">
    <reaction evidence="1 18">
        <text>a 1,2-diacyl-sn-glycero-3-phosphate + CTP + H(+) = a CDP-1,2-diacyl-sn-glycerol + diphosphate</text>
        <dbReference type="Rhea" id="RHEA:16229"/>
        <dbReference type="ChEBI" id="CHEBI:15378"/>
        <dbReference type="ChEBI" id="CHEBI:33019"/>
        <dbReference type="ChEBI" id="CHEBI:37563"/>
        <dbReference type="ChEBI" id="CHEBI:58332"/>
        <dbReference type="ChEBI" id="CHEBI:58608"/>
        <dbReference type="EC" id="2.7.7.41"/>
    </reaction>
</comment>
<evidence type="ECO:0000256" key="16">
    <source>
        <dbReference type="ARBA" id="ARBA00023209"/>
    </source>
</evidence>
<keyword evidence="17" id="KW-1208">Phospholipid metabolism</keyword>
<keyword evidence="11 18" id="KW-0812">Transmembrane</keyword>
<feature type="transmembrane region" description="Helical" evidence="20">
    <location>
        <begin position="375"/>
        <end position="394"/>
    </location>
</feature>
<evidence type="ECO:0000256" key="5">
    <source>
        <dbReference type="ARBA" id="ARBA00010185"/>
    </source>
</evidence>
<dbReference type="GO" id="GO:0016024">
    <property type="term" value="P:CDP-diacylglycerol biosynthetic process"/>
    <property type="evidence" value="ECO:0007669"/>
    <property type="project" value="UniProtKB-UniPathway"/>
</dbReference>
<evidence type="ECO:0000256" key="13">
    <source>
        <dbReference type="ARBA" id="ARBA00022989"/>
    </source>
</evidence>
<feature type="transmembrane region" description="Helical" evidence="20">
    <location>
        <begin position="260"/>
        <end position="280"/>
    </location>
</feature>
<keyword evidence="10 18" id="KW-0808">Transferase</keyword>
<dbReference type="Proteomes" id="UP000319746">
    <property type="component" value="Unassembled WGS sequence"/>
</dbReference>
<evidence type="ECO:0000256" key="2">
    <source>
        <dbReference type="ARBA" id="ARBA00004651"/>
    </source>
</evidence>
<keyword evidence="12 18" id="KW-0548">Nucleotidyltransferase</keyword>
<dbReference type="Pfam" id="PF01148">
    <property type="entry name" value="CTP_transf_1"/>
    <property type="match status" value="1"/>
</dbReference>
<feature type="region of interest" description="Disordered" evidence="19">
    <location>
        <begin position="1"/>
        <end position="32"/>
    </location>
</feature>
<evidence type="ECO:0000256" key="15">
    <source>
        <dbReference type="ARBA" id="ARBA00023136"/>
    </source>
</evidence>
<evidence type="ECO:0000256" key="3">
    <source>
        <dbReference type="ARBA" id="ARBA00005119"/>
    </source>
</evidence>
<evidence type="ECO:0000256" key="7">
    <source>
        <dbReference type="ARBA" id="ARBA00019373"/>
    </source>
</evidence>
<keyword evidence="8" id="KW-1003">Cell membrane</keyword>
<evidence type="ECO:0000256" key="11">
    <source>
        <dbReference type="ARBA" id="ARBA00022692"/>
    </source>
</evidence>
<comment type="pathway">
    <text evidence="3 18">Phospholipid metabolism; CDP-diacylglycerol biosynthesis; CDP-diacylglycerol from sn-glycerol 3-phosphate: step 3/3.</text>
</comment>
<evidence type="ECO:0000313" key="22">
    <source>
        <dbReference type="Proteomes" id="UP000319746"/>
    </source>
</evidence>
<evidence type="ECO:0000256" key="20">
    <source>
        <dbReference type="SAM" id="Phobius"/>
    </source>
</evidence>
<evidence type="ECO:0000256" key="18">
    <source>
        <dbReference type="RuleBase" id="RU003938"/>
    </source>
</evidence>
<evidence type="ECO:0000256" key="4">
    <source>
        <dbReference type="ARBA" id="ARBA00005189"/>
    </source>
</evidence>
<evidence type="ECO:0000256" key="12">
    <source>
        <dbReference type="ARBA" id="ARBA00022695"/>
    </source>
</evidence>
<reference evidence="21 22" key="1">
    <citation type="submission" date="2019-06" db="EMBL/GenBank/DDBJ databases">
        <title>Sequencing the genomes of 1000 actinobacteria strains.</title>
        <authorList>
            <person name="Klenk H.-P."/>
        </authorList>
    </citation>
    <scope>NUCLEOTIDE SEQUENCE [LARGE SCALE GENOMIC DNA]</scope>
    <source>
        <strain evidence="21 22">DSM 24083</strain>
    </source>
</reference>
<dbReference type="AlphaFoldDB" id="A0A543AK61"/>
<organism evidence="21 22">
    <name type="scientific">Enteractinococcus coprophilus</name>
    <dbReference type="NCBI Taxonomy" id="1027633"/>
    <lineage>
        <taxon>Bacteria</taxon>
        <taxon>Bacillati</taxon>
        <taxon>Actinomycetota</taxon>
        <taxon>Actinomycetes</taxon>
        <taxon>Micrococcales</taxon>
        <taxon>Micrococcaceae</taxon>
    </lineage>
</organism>
<comment type="caution">
    <text evidence="21">The sequence shown here is derived from an EMBL/GenBank/DDBJ whole genome shotgun (WGS) entry which is preliminary data.</text>
</comment>